<evidence type="ECO:0000313" key="9">
    <source>
        <dbReference type="RefSeq" id="XP_036673544.3"/>
    </source>
</evidence>
<dbReference type="GO" id="GO:0006886">
    <property type="term" value="P:intracellular protein transport"/>
    <property type="evidence" value="ECO:0007669"/>
    <property type="project" value="UniProtKB-UniRule"/>
</dbReference>
<dbReference type="Pfam" id="PF10367">
    <property type="entry name" value="zf-Vps39_C"/>
    <property type="match status" value="1"/>
</dbReference>
<gene>
    <name evidence="9" type="primary">Vps39</name>
</gene>
<dbReference type="GeneID" id="108018627"/>
<comment type="similarity">
    <text evidence="5">Belongs to the VAM6/VPS39 family.</text>
</comment>
<dbReference type="InterPro" id="IPR019452">
    <property type="entry name" value="VPS39/TGF_beta_rcpt-assoc_1"/>
</dbReference>
<sequence length="873" mass="99650">MHQAYSVHSILKQGVQIESIAAYGNHVILGTRSGQLIMYSVDEETGVDMRMFNKNFSRKPITQMEVIASENLLFVLTDNLVQVCDIRRIESNFAFMHSAPDTKGCTLFTMDVDTPKSITGRVATLIRVCCAIRRRLVFFFWKEDKLNSLELSIELSDVPRSLCWVGHAVCVGYKDEYVVYDISGTSPKKHDLFLTSSTISRDPCICLIRNNMLGISKDSFLVSVDPNQYKESTDSSTDLRPGGMESNSSMAPLLWSSPLLDLVWDEPYAVGRVNNAIEVRSLVGKDTLVQTIPELQKTKFLVHADKGTIFAAATSELWCIRMVDIRAQRQQLLQQKKFQLAIELTQISDEPAGDREQTIRQIHMLYAKELFTNKEYSAAMKEFEKASIDPYDVIRLFPSLVPEPKSGPEDIAVPKSSAPALEDSDLEDAYMALIEYLALARQREVVKLRDTKSSSKSLLEIIDTTLLKCYLQTNDSLVAPLLRLNQCHLEESENTLKKHNKISELIILYQMKGKHKDALKLLREQASIEGSVLQGRKRTIRYLQELGGDHLPLIFEFADWVLKESPEEGLSIFTDELIEVESLPRAKVLDFLISKHKALVTPYLEHVITEWKDSNTLLHNVLLKQYREQVQRLMAQQEKGEEVPELIPIRAKLYKMLEESNDYSPDRVLEEFPTNMLLEERALILGRLKKHDKVLSIYINILGDVAKATSYAQANFKDDEKIFHTLVKCIMVPPTEPPYEGVTLHPDFVEVNREVLLDLLNTYATKIDPFDIFEYLPDDMPMPQLEKYIEKSIRKKMADKHQMQMMCGLLEAESNRLEAALEAQRNISFELNEFSVCPECKKRFPPQSAFVRYPNGQIVHLSCHARIARAAEQ</sequence>
<dbReference type="GO" id="GO:0034058">
    <property type="term" value="P:endosomal vesicle fusion"/>
    <property type="evidence" value="ECO:0007669"/>
    <property type="project" value="TreeGrafter"/>
</dbReference>
<evidence type="ECO:0000256" key="1">
    <source>
        <dbReference type="ARBA" id="ARBA00004184"/>
    </source>
</evidence>
<dbReference type="InterPro" id="IPR036322">
    <property type="entry name" value="WD40_repeat_dom_sf"/>
</dbReference>
<comment type="subcellular location">
    <subcellularLocation>
        <location evidence="1">Endomembrane system</location>
        <topology evidence="1">Peripheral membrane protein</topology>
    </subcellularLocation>
    <subcellularLocation>
        <location evidence="2">Lysosome</location>
    </subcellularLocation>
</comment>
<evidence type="ECO:0000256" key="6">
    <source>
        <dbReference type="PROSITE-ProRule" id="PRU01006"/>
    </source>
</evidence>
<dbReference type="Pfam" id="PF10366">
    <property type="entry name" value="Vps39_1"/>
    <property type="match status" value="1"/>
</dbReference>
<evidence type="ECO:0000313" key="8">
    <source>
        <dbReference type="Proteomes" id="UP001652628"/>
    </source>
</evidence>
<dbReference type="RefSeq" id="XP_036673544.3">
    <property type="nucleotide sequence ID" value="XM_036817649.3"/>
</dbReference>
<evidence type="ECO:0000256" key="4">
    <source>
        <dbReference type="ARBA" id="ARBA00023228"/>
    </source>
</evidence>
<dbReference type="GO" id="GO:0005764">
    <property type="term" value="C:lysosome"/>
    <property type="evidence" value="ECO:0007669"/>
    <property type="project" value="UniProtKB-SubCell"/>
</dbReference>
<evidence type="ECO:0000256" key="2">
    <source>
        <dbReference type="ARBA" id="ARBA00004371"/>
    </source>
</evidence>
<dbReference type="Pfam" id="PF00780">
    <property type="entry name" value="CNH"/>
    <property type="match status" value="1"/>
</dbReference>
<dbReference type="InterPro" id="IPR001180">
    <property type="entry name" value="CNH_dom"/>
</dbReference>
<keyword evidence="4" id="KW-0458">Lysosome</keyword>
<feature type="repeat" description="CHCR" evidence="6">
    <location>
        <begin position="571"/>
        <end position="738"/>
    </location>
</feature>
<feature type="domain" description="CNH" evidence="7">
    <location>
        <begin position="14"/>
        <end position="308"/>
    </location>
</feature>
<accession>A0AB40A9T4</accession>
<dbReference type="GO" id="GO:0012505">
    <property type="term" value="C:endomembrane system"/>
    <property type="evidence" value="ECO:0007669"/>
    <property type="project" value="UniProtKB-SubCell"/>
</dbReference>
<dbReference type="InterPro" id="IPR019453">
    <property type="entry name" value="VPS39/TGFA1_Znf"/>
</dbReference>
<dbReference type="GO" id="GO:0006914">
    <property type="term" value="P:autophagy"/>
    <property type="evidence" value="ECO:0007669"/>
    <property type="project" value="TreeGrafter"/>
</dbReference>
<dbReference type="InterPro" id="IPR032914">
    <property type="entry name" value="Vam6/VPS39/TRAP1"/>
</dbReference>
<evidence type="ECO:0000259" key="7">
    <source>
        <dbReference type="PROSITE" id="PS50219"/>
    </source>
</evidence>
<keyword evidence="8" id="KW-1185">Reference proteome</keyword>
<protein>
    <submittedName>
        <fullName evidence="9">Vam6/Vps39-like protein</fullName>
    </submittedName>
</protein>
<name>A0AB40A9T4_DROSZ</name>
<dbReference type="PANTHER" id="PTHR12894">
    <property type="entry name" value="CNH DOMAIN CONTAINING"/>
    <property type="match status" value="1"/>
</dbReference>
<reference evidence="9" key="1">
    <citation type="submission" date="2025-08" db="UniProtKB">
        <authorList>
            <consortium name="RefSeq"/>
        </authorList>
    </citation>
    <scope>IDENTIFICATION</scope>
</reference>
<keyword evidence="3" id="KW-0472">Membrane</keyword>
<dbReference type="AlphaFoldDB" id="A0AB40A9T4"/>
<evidence type="ECO:0000256" key="5">
    <source>
        <dbReference type="ARBA" id="ARBA00038201"/>
    </source>
</evidence>
<proteinExistence type="inferred from homology"/>
<evidence type="ECO:0000256" key="3">
    <source>
        <dbReference type="ARBA" id="ARBA00023136"/>
    </source>
</evidence>
<dbReference type="SUPFAM" id="SSF50978">
    <property type="entry name" value="WD40 repeat-like"/>
    <property type="match status" value="1"/>
</dbReference>
<dbReference type="GO" id="GO:0016020">
    <property type="term" value="C:membrane"/>
    <property type="evidence" value="ECO:0007669"/>
    <property type="project" value="TreeGrafter"/>
</dbReference>
<organism evidence="8 9">
    <name type="scientific">Drosophila suzukii</name>
    <name type="common">Spotted-wing drosophila fruit fly</name>
    <dbReference type="NCBI Taxonomy" id="28584"/>
    <lineage>
        <taxon>Eukaryota</taxon>
        <taxon>Metazoa</taxon>
        <taxon>Ecdysozoa</taxon>
        <taxon>Arthropoda</taxon>
        <taxon>Hexapoda</taxon>
        <taxon>Insecta</taxon>
        <taxon>Pterygota</taxon>
        <taxon>Neoptera</taxon>
        <taxon>Endopterygota</taxon>
        <taxon>Diptera</taxon>
        <taxon>Brachycera</taxon>
        <taxon>Muscomorpha</taxon>
        <taxon>Ephydroidea</taxon>
        <taxon>Drosophilidae</taxon>
        <taxon>Drosophila</taxon>
        <taxon>Sophophora</taxon>
    </lineage>
</organism>
<dbReference type="PROSITE" id="PS50219">
    <property type="entry name" value="CNH"/>
    <property type="match status" value="1"/>
</dbReference>
<dbReference type="Proteomes" id="UP001652628">
    <property type="component" value="Chromosome 3"/>
</dbReference>
<dbReference type="InterPro" id="IPR000547">
    <property type="entry name" value="Clathrin_H-chain/VPS_repeat"/>
</dbReference>
<dbReference type="PROSITE" id="PS50236">
    <property type="entry name" value="CHCR"/>
    <property type="match status" value="1"/>
</dbReference>
<dbReference type="PANTHER" id="PTHR12894:SF49">
    <property type="entry name" value="VAM6_VPS39-LIKE PROTEIN"/>
    <property type="match status" value="1"/>
</dbReference>